<organism evidence="1 2">
    <name type="scientific">Enterobacter agglomerans</name>
    <name type="common">Erwinia herbicola</name>
    <name type="synonym">Pantoea agglomerans</name>
    <dbReference type="NCBI Taxonomy" id="549"/>
    <lineage>
        <taxon>Bacteria</taxon>
        <taxon>Pseudomonadati</taxon>
        <taxon>Pseudomonadota</taxon>
        <taxon>Gammaproteobacteria</taxon>
        <taxon>Enterobacterales</taxon>
        <taxon>Erwiniaceae</taxon>
        <taxon>Pantoea</taxon>
        <taxon>Pantoea agglomerans group</taxon>
    </lineage>
</organism>
<accession>A0AAN2FI54</accession>
<geneLocation type="plasmid" evidence="1 2">
    <name>P4</name>
</geneLocation>
<gene>
    <name evidence="1" type="ORF">DAPPPG734_25745</name>
</gene>
<evidence type="ECO:0000313" key="2">
    <source>
        <dbReference type="Proteomes" id="UP001158961"/>
    </source>
</evidence>
<evidence type="ECO:0000313" key="1">
    <source>
        <dbReference type="EMBL" id="CAH6385502.1"/>
    </source>
</evidence>
<protein>
    <submittedName>
        <fullName evidence="1">Uncharacterized protein</fullName>
    </submittedName>
</protein>
<name>A0AAN2FI54_ENTAG</name>
<dbReference type="EMBL" id="OW970319">
    <property type="protein sequence ID" value="CAH6385502.1"/>
    <property type="molecule type" value="Genomic_DNA"/>
</dbReference>
<keyword evidence="1" id="KW-0614">Plasmid</keyword>
<dbReference type="AlphaFoldDB" id="A0AAN2FI54"/>
<reference evidence="1" key="1">
    <citation type="submission" date="2022-05" db="EMBL/GenBank/DDBJ databases">
        <authorList>
            <person name="Pothier F. J."/>
        </authorList>
    </citation>
    <scope>NUCLEOTIDE SEQUENCE</scope>
    <source>
        <strain evidence="1">DAPP-PG734</strain>
        <plasmid evidence="1">P4</plasmid>
    </source>
</reference>
<proteinExistence type="predicted"/>
<dbReference type="Proteomes" id="UP001158961">
    <property type="component" value="Plasmid P4"/>
</dbReference>
<sequence>MGTAKEHRDIRERAIEGVMLTITEKYVGVLPVDDILLERIEADHWAIVHPSWRNHPARKAFSIDFNWLRQRNKRRDKIDVSIWCGDTLCGLFLAKLSRKRINVALRFLESNPHEHPSAGYMIPIGLDIAESFARQYGARDVMVSRPAKDLVPLYREWGYELDAADLSREKRNCRTRAKVLIKTMNVQSRVFNEQS</sequence>
<dbReference type="RefSeq" id="WP_031593923.1">
    <property type="nucleotide sequence ID" value="NZ_JNVA01000074.1"/>
</dbReference>